<dbReference type="InterPro" id="IPR019236">
    <property type="entry name" value="APP1_cat"/>
</dbReference>
<name>A0A9P6C2I1_9AGAR</name>
<evidence type="ECO:0000313" key="3">
    <source>
        <dbReference type="EMBL" id="KAF9448927.1"/>
    </source>
</evidence>
<feature type="compositionally biased region" description="Low complexity" evidence="1">
    <location>
        <begin position="331"/>
        <end position="357"/>
    </location>
</feature>
<evidence type="ECO:0000313" key="4">
    <source>
        <dbReference type="Proteomes" id="UP000807342"/>
    </source>
</evidence>
<feature type="region of interest" description="Disordered" evidence="1">
    <location>
        <begin position="313"/>
        <end position="381"/>
    </location>
</feature>
<dbReference type="OrthoDB" id="2117591at2759"/>
<feature type="compositionally biased region" description="Low complexity" evidence="1">
    <location>
        <begin position="600"/>
        <end position="631"/>
    </location>
</feature>
<evidence type="ECO:0000256" key="1">
    <source>
        <dbReference type="SAM" id="MobiDB-lite"/>
    </source>
</evidence>
<proteinExistence type="predicted"/>
<feature type="compositionally biased region" description="Pro residues" evidence="1">
    <location>
        <begin position="313"/>
        <end position="330"/>
    </location>
</feature>
<feature type="region of interest" description="Disordered" evidence="1">
    <location>
        <begin position="803"/>
        <end position="823"/>
    </location>
</feature>
<feature type="region of interest" description="Disordered" evidence="1">
    <location>
        <begin position="588"/>
        <end position="786"/>
    </location>
</feature>
<dbReference type="PANTHER" id="PTHR28208:SF3">
    <property type="entry name" value="PHOSPHATIDATE PHOSPHATASE APP1"/>
    <property type="match status" value="1"/>
</dbReference>
<dbReference type="AlphaFoldDB" id="A0A9P6C2I1"/>
<dbReference type="EMBL" id="MU151145">
    <property type="protein sequence ID" value="KAF9448927.1"/>
    <property type="molecule type" value="Genomic_DNA"/>
</dbReference>
<gene>
    <name evidence="3" type="ORF">P691DRAFT_791824</name>
</gene>
<dbReference type="GO" id="GO:0008195">
    <property type="term" value="F:phosphatidate phosphatase activity"/>
    <property type="evidence" value="ECO:0007669"/>
    <property type="project" value="InterPro"/>
</dbReference>
<organism evidence="3 4">
    <name type="scientific">Macrolepiota fuliginosa MF-IS2</name>
    <dbReference type="NCBI Taxonomy" id="1400762"/>
    <lineage>
        <taxon>Eukaryota</taxon>
        <taxon>Fungi</taxon>
        <taxon>Dikarya</taxon>
        <taxon>Basidiomycota</taxon>
        <taxon>Agaricomycotina</taxon>
        <taxon>Agaricomycetes</taxon>
        <taxon>Agaricomycetidae</taxon>
        <taxon>Agaricales</taxon>
        <taxon>Agaricineae</taxon>
        <taxon>Agaricaceae</taxon>
        <taxon>Macrolepiota</taxon>
    </lineage>
</organism>
<protein>
    <recommendedName>
        <fullName evidence="2">Phosphatidate phosphatase APP1 catalytic domain-containing protein</fullName>
    </recommendedName>
</protein>
<dbReference type="Pfam" id="PF09949">
    <property type="entry name" value="APP1_cat"/>
    <property type="match status" value="1"/>
</dbReference>
<dbReference type="Proteomes" id="UP000807342">
    <property type="component" value="Unassembled WGS sequence"/>
</dbReference>
<dbReference type="PANTHER" id="PTHR28208">
    <property type="entry name" value="PHOSPHATIDATE PHOSPHATASE APP1"/>
    <property type="match status" value="1"/>
</dbReference>
<feature type="compositionally biased region" description="Polar residues" evidence="1">
    <location>
        <begin position="765"/>
        <end position="786"/>
    </location>
</feature>
<evidence type="ECO:0000259" key="2">
    <source>
        <dbReference type="Pfam" id="PF09949"/>
    </source>
</evidence>
<comment type="caution">
    <text evidence="3">The sequence shown here is derived from an EMBL/GenBank/DDBJ whole genome shotgun (WGS) entry which is preliminary data.</text>
</comment>
<sequence>MHQPSSPSWRYLASTSAKFSFSSVKGFLGHSTGLASHATWRTWATQKIRGKGRTNNETLTLFPGWAARRYLDCEQEAGPEPVPFEVEVYTSGYAVSCREREQASRSQRYFIRFAKSFAALPRIEDQASTGVSASAEELLGPPGQASDELQQAQILDQQLQHAKSCESDSEASEFCNGPSSPTLALPSPSHSLYLSSTLPPKELKTSADVIQKLHYNLESRLQPFWSSTLASRTVRLHLFALPNGAIDNAHDNDYVPLATKDVTTSVDGSFNARFRVKWEDLTQHPRALHIAFGEQIQEHDLVVVAELLPPPLVSPTTPTPTSAPPFPPPASRSTPSSISHSHFTPSYTSSPSYTQPPYIQPQPYPESTPTSASHSHSRSHPHLHTLHTFLTSLTSPHTPILTSSATASSHLRVPITHPQAIRIISDIDDTIKQSGVPEGARAVFHNVFVKELKDGVIPGMGEWYSGMWDRGVRFHYVSNGPYEYLSVLREFFEISKLPAGSIKLKSYAGRSLLSGLLSAPAARKRAGVVDILESFPDARFILIGDSGEQDLELYADLARERPTQILAVFIRDAEEQCYAPIDDPTGWAVVEAGPEPPLGSSPTNTSYSSSSSVSLSTPSSPVHTPSSSPRSIVAPPQQTTPKLSQIRKRVFSNPMGSGSGTVSPRRRTSMGIGVRRTSAGGLFTPGPLTEEPVEGEGESMDDAETPRQPQCAAFSGGSQIGPPSVTVSAPSLPPPPSLSAPLPVSTQPSGYITTPPPPVPPLAFSSHTPYNRNMSAGNGGSSVKRSATDALSQLNISSRYNIKSRASTRSSGGGSSESESDGYSKLGSLSASFAALGARRTPGSGSDSGLGSAGIFGRGSGGAGNVNINIGDGGRGSPSNSSSGSVGGGEKKRAELQMRVYRARTQMPEGVPLRVFRHPVECGEDVDVILGRMVV</sequence>
<dbReference type="InterPro" id="IPR052935">
    <property type="entry name" value="Mg2+_PAP"/>
</dbReference>
<feature type="region of interest" description="Disordered" evidence="1">
    <location>
        <begin position="866"/>
        <end position="892"/>
    </location>
</feature>
<feature type="compositionally biased region" description="Acidic residues" evidence="1">
    <location>
        <begin position="691"/>
        <end position="703"/>
    </location>
</feature>
<keyword evidence="4" id="KW-1185">Reference proteome</keyword>
<accession>A0A9P6C2I1</accession>
<dbReference type="GO" id="GO:0030479">
    <property type="term" value="C:actin cortical patch"/>
    <property type="evidence" value="ECO:0007669"/>
    <property type="project" value="TreeGrafter"/>
</dbReference>
<reference evidence="3" key="1">
    <citation type="submission" date="2020-11" db="EMBL/GenBank/DDBJ databases">
        <authorList>
            <consortium name="DOE Joint Genome Institute"/>
            <person name="Ahrendt S."/>
            <person name="Riley R."/>
            <person name="Andreopoulos W."/>
            <person name="Labutti K."/>
            <person name="Pangilinan J."/>
            <person name="Ruiz-Duenas F.J."/>
            <person name="Barrasa J.M."/>
            <person name="Sanchez-Garcia M."/>
            <person name="Camarero S."/>
            <person name="Miyauchi S."/>
            <person name="Serrano A."/>
            <person name="Linde D."/>
            <person name="Babiker R."/>
            <person name="Drula E."/>
            <person name="Ayuso-Fernandez I."/>
            <person name="Pacheco R."/>
            <person name="Padilla G."/>
            <person name="Ferreira P."/>
            <person name="Barriuso J."/>
            <person name="Kellner H."/>
            <person name="Castanera R."/>
            <person name="Alfaro M."/>
            <person name="Ramirez L."/>
            <person name="Pisabarro A.G."/>
            <person name="Kuo A."/>
            <person name="Tritt A."/>
            <person name="Lipzen A."/>
            <person name="He G."/>
            <person name="Yan M."/>
            <person name="Ng V."/>
            <person name="Cullen D."/>
            <person name="Martin F."/>
            <person name="Rosso M.-N."/>
            <person name="Henrissat B."/>
            <person name="Hibbett D."/>
            <person name="Martinez A.T."/>
            <person name="Grigoriev I.V."/>
        </authorList>
    </citation>
    <scope>NUCLEOTIDE SEQUENCE</scope>
    <source>
        <strain evidence="3">MF-IS2</strain>
    </source>
</reference>
<feature type="domain" description="Phosphatidate phosphatase APP1 catalytic" evidence="2">
    <location>
        <begin position="421"/>
        <end position="572"/>
    </location>
</feature>